<protein>
    <recommendedName>
        <fullName evidence="3">Plasmid stabilization system</fullName>
    </recommendedName>
</protein>
<dbReference type="Gene3D" id="3.30.2310.20">
    <property type="entry name" value="RelE-like"/>
    <property type="match status" value="1"/>
</dbReference>
<gene>
    <name evidence="1" type="ORF">UY70_C0005G0012</name>
</gene>
<evidence type="ECO:0000313" key="1">
    <source>
        <dbReference type="EMBL" id="KKW27948.1"/>
    </source>
</evidence>
<organism evidence="1 2">
    <name type="scientific">Candidatus Kaiserbacteria bacterium GW2011_GWB1_52_6</name>
    <dbReference type="NCBI Taxonomy" id="1618674"/>
    <lineage>
        <taxon>Bacteria</taxon>
        <taxon>Candidatus Kaiseribacteriota</taxon>
    </lineage>
</organism>
<proteinExistence type="predicted"/>
<dbReference type="AlphaFoldDB" id="A0A0G1X9N9"/>
<reference evidence="1 2" key="1">
    <citation type="journal article" date="2015" name="Nature">
        <title>rRNA introns, odd ribosomes, and small enigmatic genomes across a large radiation of phyla.</title>
        <authorList>
            <person name="Brown C.T."/>
            <person name="Hug L.A."/>
            <person name="Thomas B.C."/>
            <person name="Sharon I."/>
            <person name="Castelle C.J."/>
            <person name="Singh A."/>
            <person name="Wilkins M.J."/>
            <person name="Williams K.H."/>
            <person name="Banfield J.F."/>
        </authorList>
    </citation>
    <scope>NUCLEOTIDE SEQUENCE [LARGE SCALE GENOMIC DNA]</scope>
</reference>
<name>A0A0G1X9N9_9BACT</name>
<dbReference type="InterPro" id="IPR035093">
    <property type="entry name" value="RelE/ParE_toxin_dom_sf"/>
</dbReference>
<evidence type="ECO:0000313" key="2">
    <source>
        <dbReference type="Proteomes" id="UP000034185"/>
    </source>
</evidence>
<accession>A0A0G1X9N9</accession>
<sequence length="85" mass="10251">MEIGLHRKFLKRFCKLSYTIRLKFLERKELFFHAPFHPLLNNHSVHETYPGWRSINVTGDYRALFEEYGDRIVFMTIGTHSELYS</sequence>
<evidence type="ECO:0008006" key="3">
    <source>
        <dbReference type="Google" id="ProtNLM"/>
    </source>
</evidence>
<dbReference type="Proteomes" id="UP000034185">
    <property type="component" value="Unassembled WGS sequence"/>
</dbReference>
<dbReference type="SUPFAM" id="SSF143011">
    <property type="entry name" value="RelE-like"/>
    <property type="match status" value="1"/>
</dbReference>
<comment type="caution">
    <text evidence="1">The sequence shown here is derived from an EMBL/GenBank/DDBJ whole genome shotgun (WGS) entry which is preliminary data.</text>
</comment>
<dbReference type="EMBL" id="LCRA01000005">
    <property type="protein sequence ID" value="KKW27948.1"/>
    <property type="molecule type" value="Genomic_DNA"/>
</dbReference>